<dbReference type="SUPFAM" id="SSF53448">
    <property type="entry name" value="Nucleotide-diphospho-sugar transferases"/>
    <property type="match status" value="1"/>
</dbReference>
<evidence type="ECO:0000313" key="2">
    <source>
        <dbReference type="EMBL" id="KAL2048960.1"/>
    </source>
</evidence>
<dbReference type="PANTHER" id="PTHR31834:SF1">
    <property type="entry name" value="INITIATION-SPECIFIC ALPHA-1,6-MANNOSYLTRANSFERASE"/>
    <property type="match status" value="1"/>
</dbReference>
<evidence type="ECO:0000256" key="1">
    <source>
        <dbReference type="ARBA" id="ARBA00009003"/>
    </source>
</evidence>
<keyword evidence="3" id="KW-1185">Reference proteome</keyword>
<dbReference type="InterPro" id="IPR039367">
    <property type="entry name" value="Och1-like"/>
</dbReference>
<dbReference type="Gene3D" id="3.90.550.20">
    <property type="match status" value="1"/>
</dbReference>
<comment type="similarity">
    <text evidence="1">Belongs to the glycosyltransferase 32 family.</text>
</comment>
<accession>A0ABR4AUL6</accession>
<dbReference type="Pfam" id="PF04488">
    <property type="entry name" value="Gly_transf_sug"/>
    <property type="match status" value="1"/>
</dbReference>
<dbReference type="EMBL" id="JBHFEH010000075">
    <property type="protein sequence ID" value="KAL2048960.1"/>
    <property type="molecule type" value="Genomic_DNA"/>
</dbReference>
<protein>
    <recommendedName>
        <fullName evidence="4">Initiation-specific alpha-1,6-mannosyltransferase</fullName>
    </recommendedName>
</protein>
<reference evidence="2 3" key="1">
    <citation type="submission" date="2024-09" db="EMBL/GenBank/DDBJ databases">
        <title>Rethinking Asexuality: The Enigmatic Case of Functional Sexual Genes in Lepraria (Stereocaulaceae).</title>
        <authorList>
            <person name="Doellman M."/>
            <person name="Sun Y."/>
            <person name="Barcenas-Pena A."/>
            <person name="Lumbsch H.T."/>
            <person name="Grewe F."/>
        </authorList>
    </citation>
    <scope>NUCLEOTIDE SEQUENCE [LARGE SCALE GENOMIC DNA]</scope>
    <source>
        <strain evidence="2 3">Grewe 0041</strain>
    </source>
</reference>
<sequence length="279" mass="30863">MAYQNLRQRRCFSFCVCTIFSIWSIRNLLLGHATPQRTTSISATSIPCKIWQSLLDQPRPDGLGEAIESWISLNKGCSYSLIGNDEADDLIRKHYSGEVVQAVFDTKCPISRAELLRYMLLAAEGGIYSDLDTIALKPIKDWIPHDLKPATRVVIGLDDFQLGDRQSQGSSPPPPPNPKLFCQRAFAASKGHPLLMKAIEAVALALRASRPSDLHPCKDVKLFDGPGIWANVIMESLSSAIETNVSHWNVTGSRHPRLFGDILILPIHNLGLVNVTQQV</sequence>
<dbReference type="Proteomes" id="UP001590951">
    <property type="component" value="Unassembled WGS sequence"/>
</dbReference>
<dbReference type="InterPro" id="IPR007577">
    <property type="entry name" value="GlycoTrfase_DXD_sugar-bd_CS"/>
</dbReference>
<name>A0ABR4AUL6_9LECA</name>
<gene>
    <name evidence="2" type="ORF">ABVK25_010813</name>
</gene>
<dbReference type="PANTHER" id="PTHR31834">
    <property type="entry name" value="INITIATION-SPECIFIC ALPHA-1,6-MANNOSYLTRANSFERASE"/>
    <property type="match status" value="1"/>
</dbReference>
<organism evidence="2 3">
    <name type="scientific">Lepraria finkii</name>
    <dbReference type="NCBI Taxonomy" id="1340010"/>
    <lineage>
        <taxon>Eukaryota</taxon>
        <taxon>Fungi</taxon>
        <taxon>Dikarya</taxon>
        <taxon>Ascomycota</taxon>
        <taxon>Pezizomycotina</taxon>
        <taxon>Lecanoromycetes</taxon>
        <taxon>OSLEUM clade</taxon>
        <taxon>Lecanoromycetidae</taxon>
        <taxon>Lecanorales</taxon>
        <taxon>Lecanorineae</taxon>
        <taxon>Stereocaulaceae</taxon>
        <taxon>Lepraria</taxon>
    </lineage>
</organism>
<evidence type="ECO:0008006" key="4">
    <source>
        <dbReference type="Google" id="ProtNLM"/>
    </source>
</evidence>
<evidence type="ECO:0000313" key="3">
    <source>
        <dbReference type="Proteomes" id="UP001590951"/>
    </source>
</evidence>
<comment type="caution">
    <text evidence="2">The sequence shown here is derived from an EMBL/GenBank/DDBJ whole genome shotgun (WGS) entry which is preliminary data.</text>
</comment>
<proteinExistence type="inferred from homology"/>
<dbReference type="InterPro" id="IPR029044">
    <property type="entry name" value="Nucleotide-diphossugar_trans"/>
</dbReference>